<comment type="similarity">
    <text evidence="2">Belongs to the GSP J family.</text>
</comment>
<dbReference type="GO" id="GO:0005886">
    <property type="term" value="C:plasma membrane"/>
    <property type="evidence" value="ECO:0007669"/>
    <property type="project" value="UniProtKB-SubCell"/>
</dbReference>
<keyword evidence="5" id="KW-0488">Methylation</keyword>
<dbReference type="InterPro" id="IPR045584">
    <property type="entry name" value="Pilin-like"/>
</dbReference>
<keyword evidence="7 10" id="KW-0812">Transmembrane</keyword>
<dbReference type="STRING" id="28176.CF66_6015"/>
<gene>
    <name evidence="11" type="primary">gspJ</name>
    <name evidence="11" type="ORF">O1U_0837</name>
</gene>
<dbReference type="GO" id="GO:0015627">
    <property type="term" value="C:type II protein secretion system complex"/>
    <property type="evidence" value="ECO:0007669"/>
    <property type="project" value="InterPro"/>
</dbReference>
<evidence type="ECO:0000256" key="8">
    <source>
        <dbReference type="ARBA" id="ARBA00022989"/>
    </source>
</evidence>
<evidence type="ECO:0000256" key="6">
    <source>
        <dbReference type="ARBA" id="ARBA00022519"/>
    </source>
</evidence>
<feature type="transmembrane region" description="Helical" evidence="10">
    <location>
        <begin position="20"/>
        <end position="38"/>
    </location>
</feature>
<proteinExistence type="inferred from homology"/>
<dbReference type="NCBIfam" id="TIGR01711">
    <property type="entry name" value="gspJ"/>
    <property type="match status" value="1"/>
</dbReference>
<dbReference type="NCBIfam" id="TIGR02532">
    <property type="entry name" value="IV_pilin_GFxxxE"/>
    <property type="match status" value="1"/>
</dbReference>
<evidence type="ECO:0000256" key="1">
    <source>
        <dbReference type="ARBA" id="ARBA00004377"/>
    </source>
</evidence>
<dbReference type="AlphaFoldDB" id="S3DGF9"/>
<dbReference type="PANTHER" id="PTHR39583">
    <property type="entry name" value="TYPE II SECRETION SYSTEM PROTEIN J-RELATED"/>
    <property type="match status" value="1"/>
</dbReference>
<evidence type="ECO:0000256" key="4">
    <source>
        <dbReference type="ARBA" id="ARBA00022475"/>
    </source>
</evidence>
<comment type="subcellular location">
    <subcellularLocation>
        <location evidence="1">Cell inner membrane</location>
        <topology evidence="1">Single-pass membrane protein</topology>
    </subcellularLocation>
</comment>
<evidence type="ECO:0000256" key="2">
    <source>
        <dbReference type="ARBA" id="ARBA00011084"/>
    </source>
</evidence>
<evidence type="ECO:0000256" key="3">
    <source>
        <dbReference type="ARBA" id="ARBA00021539"/>
    </source>
</evidence>
<organism evidence="11 12">
    <name type="scientific">Candidatus Photodesmus katoptron Akat1</name>
    <dbReference type="NCBI Taxonomy" id="1236703"/>
    <lineage>
        <taxon>Bacteria</taxon>
        <taxon>Pseudomonadati</taxon>
        <taxon>Pseudomonadota</taxon>
        <taxon>Gammaproteobacteria</taxon>
        <taxon>Vibrionales</taxon>
        <taxon>Vibrionaceae</taxon>
        <taxon>Candidatus Photodesmus</taxon>
    </lineage>
</organism>
<evidence type="ECO:0000313" key="11">
    <source>
        <dbReference type="EMBL" id="EPE37532.1"/>
    </source>
</evidence>
<dbReference type="Gene3D" id="3.10.610.10">
    <property type="entry name" value="GSPII I/J protein-like"/>
    <property type="match status" value="1"/>
</dbReference>
<evidence type="ECO:0000256" key="7">
    <source>
        <dbReference type="ARBA" id="ARBA00022692"/>
    </source>
</evidence>
<sequence length="208" mass="24446">MLPIKIFKIKYNQGFTLLEVALSLAIFGVLSISIYQIVNQVQDSNILFLKRSNRLKELQRALIIMDNDFRQIALRQFRTNGKQTNSPLLLDYNKKSLLFTRLGWHNPEQKFPRGEITKVKYRFQNNILERIWWQYPDTPEGISGEITPILTGVLLFDIKLYDGKTWQTKWESLTSLPKAILIIFKLIDYGRIEKIYLTVDSNFNKESI</sequence>
<dbReference type="PROSITE" id="PS00409">
    <property type="entry name" value="PROKAR_NTER_METHYL"/>
    <property type="match status" value="1"/>
</dbReference>
<dbReference type="SUPFAM" id="SSF54523">
    <property type="entry name" value="Pili subunits"/>
    <property type="match status" value="1"/>
</dbReference>
<dbReference type="GO" id="GO:0015628">
    <property type="term" value="P:protein secretion by the type II secretion system"/>
    <property type="evidence" value="ECO:0007669"/>
    <property type="project" value="InterPro"/>
</dbReference>
<evidence type="ECO:0000256" key="5">
    <source>
        <dbReference type="ARBA" id="ARBA00022481"/>
    </source>
</evidence>
<keyword evidence="9 10" id="KW-0472">Membrane</keyword>
<dbReference type="PANTHER" id="PTHR39583:SF2">
    <property type="entry name" value="TYPE II SECRETION SYSTEM PROTEIN J"/>
    <property type="match status" value="1"/>
</dbReference>
<evidence type="ECO:0000313" key="12">
    <source>
        <dbReference type="Proteomes" id="UP000053688"/>
    </source>
</evidence>
<dbReference type="InterPro" id="IPR051621">
    <property type="entry name" value="T2SS_protein_J"/>
</dbReference>
<keyword evidence="12" id="KW-1185">Reference proteome</keyword>
<reference evidence="11 12" key="1">
    <citation type="journal article" date="2014" name="Environ. Microbiol.">
        <title>Genomic signatures of obligate host dependence in the luminous bacterial symbiont of a vertebrate.</title>
        <authorList>
            <person name="Hendry T.A."/>
            <person name="de Wet J.R."/>
            <person name="Dunlap P.V."/>
        </authorList>
    </citation>
    <scope>NUCLEOTIDE SEQUENCE [LARGE SCALE GENOMIC DNA]</scope>
    <source>
        <strain evidence="11 12">Akat1</strain>
    </source>
</reference>
<dbReference type="InterPro" id="IPR010055">
    <property type="entry name" value="T2SS_protein-GspJ"/>
</dbReference>
<dbReference type="eggNOG" id="COG4795">
    <property type="taxonomic scope" value="Bacteria"/>
</dbReference>
<keyword evidence="4" id="KW-1003">Cell membrane</keyword>
<dbReference type="Gene3D" id="2.10.70.20">
    <property type="entry name" value="gspk-gspi-gspj complex like domains"/>
    <property type="match status" value="1"/>
</dbReference>
<evidence type="ECO:0000256" key="9">
    <source>
        <dbReference type="ARBA" id="ARBA00023136"/>
    </source>
</evidence>
<evidence type="ECO:0000256" key="10">
    <source>
        <dbReference type="SAM" id="Phobius"/>
    </source>
</evidence>
<dbReference type="EMBL" id="AMSD01000002">
    <property type="protein sequence ID" value="EPE37532.1"/>
    <property type="molecule type" value="Genomic_DNA"/>
</dbReference>
<dbReference type="Pfam" id="PF11612">
    <property type="entry name" value="T2SSJ"/>
    <property type="match status" value="1"/>
</dbReference>
<accession>S3DGF9</accession>
<dbReference type="RefSeq" id="WP_016504163.1">
    <property type="nucleotide sequence ID" value="NZ_AMSD01000002.1"/>
</dbReference>
<dbReference type="Proteomes" id="UP000053688">
    <property type="component" value="Unassembled WGS sequence"/>
</dbReference>
<name>S3DGF9_9GAMM</name>
<dbReference type="Pfam" id="PF07963">
    <property type="entry name" value="N_methyl"/>
    <property type="match status" value="1"/>
</dbReference>
<comment type="caution">
    <text evidence="11">The sequence shown here is derived from an EMBL/GenBank/DDBJ whole genome shotgun (WGS) entry which is preliminary data.</text>
</comment>
<protein>
    <recommendedName>
        <fullName evidence="3">Type II secretion system protein J</fullName>
    </recommendedName>
</protein>
<keyword evidence="6" id="KW-0997">Cell inner membrane</keyword>
<dbReference type="InterPro" id="IPR012902">
    <property type="entry name" value="N_methyl_site"/>
</dbReference>
<keyword evidence="8 10" id="KW-1133">Transmembrane helix</keyword>